<name>A0A8T8TMX4_9BASI</name>
<feature type="region of interest" description="Disordered" evidence="1">
    <location>
        <begin position="95"/>
        <end position="119"/>
    </location>
</feature>
<proteinExistence type="predicted"/>
<dbReference type="EMBL" id="LWDD02000292">
    <property type="protein sequence ID" value="KAE8262001.1"/>
    <property type="molecule type" value="Genomic_DNA"/>
</dbReference>
<comment type="caution">
    <text evidence="2">The sequence shown here is derived from an EMBL/GenBank/DDBJ whole genome shotgun (WGS) entry which is preliminary data.</text>
</comment>
<evidence type="ECO:0000313" key="3">
    <source>
        <dbReference type="Proteomes" id="UP000077671"/>
    </source>
</evidence>
<evidence type="ECO:0000313" key="2">
    <source>
        <dbReference type="EMBL" id="KAE8262001.1"/>
    </source>
</evidence>
<sequence length="119" mass="13682">MEPYFRGKSVLHRDGTVDGTGRVTWYYKQRDGRTQKHVLGRKHCTHTLKREVKEIEEEGVSVQEAQARTDKALAAKDWVALYGSKEVAREYEGRLRGVAGEPEQADEEEEKEEFKDAQS</sequence>
<reference evidence="2" key="1">
    <citation type="submission" date="2016-04" db="EMBL/GenBank/DDBJ databases">
        <authorList>
            <person name="Nguyen H.D."/>
            <person name="Kesanakurti P."/>
            <person name="Cullis J."/>
            <person name="Levesque C.A."/>
            <person name="Hambleton S."/>
        </authorList>
    </citation>
    <scope>NUCLEOTIDE SEQUENCE</scope>
    <source>
        <strain evidence="2">DAOMC 238032</strain>
    </source>
</reference>
<dbReference type="Proteomes" id="UP000077671">
    <property type="component" value="Unassembled WGS sequence"/>
</dbReference>
<protein>
    <submittedName>
        <fullName evidence="2">Uncharacterized protein</fullName>
    </submittedName>
</protein>
<dbReference type="AlphaFoldDB" id="A0A8T8TMX4"/>
<gene>
    <name evidence="2" type="ORF">A4X03_0g2802</name>
</gene>
<organism evidence="2 3">
    <name type="scientific">Tilletia caries</name>
    <name type="common">wheat bunt fungus</name>
    <dbReference type="NCBI Taxonomy" id="13290"/>
    <lineage>
        <taxon>Eukaryota</taxon>
        <taxon>Fungi</taxon>
        <taxon>Dikarya</taxon>
        <taxon>Basidiomycota</taxon>
        <taxon>Ustilaginomycotina</taxon>
        <taxon>Exobasidiomycetes</taxon>
        <taxon>Tilletiales</taxon>
        <taxon>Tilletiaceae</taxon>
        <taxon>Tilletia</taxon>
    </lineage>
</organism>
<accession>A0A8T8TMX4</accession>
<reference evidence="2" key="2">
    <citation type="journal article" date="2019" name="IMA Fungus">
        <title>Genome sequencing and comparison of five Tilletia species to identify candidate genes for the detection of regulated species infecting wheat.</title>
        <authorList>
            <person name="Nguyen H.D.T."/>
            <person name="Sultana T."/>
            <person name="Kesanakurti P."/>
            <person name="Hambleton S."/>
        </authorList>
    </citation>
    <scope>NUCLEOTIDE SEQUENCE</scope>
    <source>
        <strain evidence="2">DAOMC 238032</strain>
    </source>
</reference>
<evidence type="ECO:0000256" key="1">
    <source>
        <dbReference type="SAM" id="MobiDB-lite"/>
    </source>
</evidence>